<evidence type="ECO:0000256" key="6">
    <source>
        <dbReference type="ARBA" id="ARBA00023136"/>
    </source>
</evidence>
<evidence type="ECO:0000256" key="7">
    <source>
        <dbReference type="RuleBase" id="RU363032"/>
    </source>
</evidence>
<dbReference type="STRING" id="1122154.SAMN02746068_00421"/>
<dbReference type="GO" id="GO:0005886">
    <property type="term" value="C:plasma membrane"/>
    <property type="evidence" value="ECO:0007669"/>
    <property type="project" value="UniProtKB-SubCell"/>
</dbReference>
<keyword evidence="6 7" id="KW-0472">Membrane</keyword>
<dbReference type="GO" id="GO:0048473">
    <property type="term" value="P:D-methionine transmembrane transport"/>
    <property type="evidence" value="ECO:0007669"/>
    <property type="project" value="TreeGrafter"/>
</dbReference>
<comment type="subcellular location">
    <subcellularLocation>
        <location evidence="1 7">Cell membrane</location>
        <topology evidence="1 7">Multi-pass membrane protein</topology>
    </subcellularLocation>
</comment>
<evidence type="ECO:0000256" key="1">
    <source>
        <dbReference type="ARBA" id="ARBA00004651"/>
    </source>
</evidence>
<name>A0A1K2H610_9LACT</name>
<dbReference type="EMBL" id="FPKS01000002">
    <property type="protein sequence ID" value="SFZ71514.1"/>
    <property type="molecule type" value="Genomic_DNA"/>
</dbReference>
<protein>
    <submittedName>
        <fullName evidence="9">D-methionine transport system permease protein</fullName>
    </submittedName>
</protein>
<organism evidence="9 10">
    <name type="scientific">Pseudolactococcus chungangensis CAU 28 = DSM 22330</name>
    <dbReference type="NCBI Taxonomy" id="1122154"/>
    <lineage>
        <taxon>Bacteria</taxon>
        <taxon>Bacillati</taxon>
        <taxon>Bacillota</taxon>
        <taxon>Bacilli</taxon>
        <taxon>Lactobacillales</taxon>
        <taxon>Streptococcaceae</taxon>
        <taxon>Pseudolactococcus</taxon>
    </lineage>
</organism>
<dbReference type="Proteomes" id="UP000185655">
    <property type="component" value="Unassembled WGS sequence"/>
</dbReference>
<feature type="transmembrane region" description="Helical" evidence="7">
    <location>
        <begin position="24"/>
        <end position="46"/>
    </location>
</feature>
<keyword evidence="5 7" id="KW-1133">Transmembrane helix</keyword>
<dbReference type="GO" id="GO:0015833">
    <property type="term" value="P:peptide transport"/>
    <property type="evidence" value="ECO:0007669"/>
    <property type="project" value="UniProtKB-KW"/>
</dbReference>
<feature type="transmembrane region" description="Helical" evidence="7">
    <location>
        <begin position="88"/>
        <end position="112"/>
    </location>
</feature>
<dbReference type="OrthoDB" id="9793490at2"/>
<dbReference type="AlphaFoldDB" id="A0A1K2H610"/>
<dbReference type="InterPro" id="IPR035906">
    <property type="entry name" value="MetI-like_sf"/>
</dbReference>
<keyword evidence="2 7" id="KW-0813">Transport</keyword>
<sequence length="225" mass="23815">MINQLFPNAADLWPDFWTATLETLQMTFITGVIAGILGLILGVILLMTDEGGLTPQRLIYTILDKIVNIGRSIPFIILLAVIMPVTRLIVGTSVGTAAVTVPLVLGTIPFFARQIQNALLEVDPGVVEAARAMGVGNFGIIYRVYLKEGLVSIIRASSFTVINLIGLTAMAGTVGGGGLGSMALQQGYQRGRGDVTFLSLIFVLVIVFISQVLGNLGVKAASKGR</sequence>
<evidence type="ECO:0000313" key="9">
    <source>
        <dbReference type="EMBL" id="SFZ71514.1"/>
    </source>
</evidence>
<keyword evidence="3" id="KW-1003">Cell membrane</keyword>
<evidence type="ECO:0000256" key="4">
    <source>
        <dbReference type="ARBA" id="ARBA00022692"/>
    </source>
</evidence>
<dbReference type="PROSITE" id="PS50928">
    <property type="entry name" value="ABC_TM1"/>
    <property type="match status" value="1"/>
</dbReference>
<dbReference type="PANTHER" id="PTHR30450:SF1">
    <property type="entry name" value="D-METHIONINE TRANSPORT SYSTEM PERMEASE PROTEIN METI-RELATED"/>
    <property type="match status" value="1"/>
</dbReference>
<gene>
    <name evidence="9" type="ORF">SAMN02746068_00421</name>
</gene>
<evidence type="ECO:0000259" key="8">
    <source>
        <dbReference type="PROSITE" id="PS50928"/>
    </source>
</evidence>
<comment type="similarity">
    <text evidence="7">Belongs to the binding-protein-dependent transport system permease family.</text>
</comment>
<dbReference type="PANTHER" id="PTHR30450">
    <property type="entry name" value="ABC TRANSPORTER PERMEASE"/>
    <property type="match status" value="1"/>
</dbReference>
<feature type="transmembrane region" description="Helical" evidence="7">
    <location>
        <begin position="195"/>
        <end position="218"/>
    </location>
</feature>
<feature type="transmembrane region" description="Helical" evidence="7">
    <location>
        <begin position="153"/>
        <end position="175"/>
    </location>
</feature>
<dbReference type="InterPro" id="IPR051322">
    <property type="entry name" value="AA_ABC_Transporter_Permease"/>
</dbReference>
<dbReference type="CDD" id="cd06261">
    <property type="entry name" value="TM_PBP2"/>
    <property type="match status" value="1"/>
</dbReference>
<dbReference type="RefSeq" id="WP_031366539.1">
    <property type="nucleotide sequence ID" value="NZ_FPKS01000002.1"/>
</dbReference>
<dbReference type="Gene3D" id="1.10.3720.10">
    <property type="entry name" value="MetI-like"/>
    <property type="match status" value="1"/>
</dbReference>
<evidence type="ECO:0000256" key="2">
    <source>
        <dbReference type="ARBA" id="ARBA00022448"/>
    </source>
</evidence>
<feature type="transmembrane region" description="Helical" evidence="7">
    <location>
        <begin position="58"/>
        <end position="82"/>
    </location>
</feature>
<evidence type="ECO:0000313" key="10">
    <source>
        <dbReference type="Proteomes" id="UP000185655"/>
    </source>
</evidence>
<evidence type="ECO:0000256" key="5">
    <source>
        <dbReference type="ARBA" id="ARBA00022989"/>
    </source>
</evidence>
<proteinExistence type="inferred from homology"/>
<keyword evidence="4 7" id="KW-0812">Transmembrane</keyword>
<evidence type="ECO:0000256" key="3">
    <source>
        <dbReference type="ARBA" id="ARBA00022475"/>
    </source>
</evidence>
<dbReference type="Pfam" id="PF00528">
    <property type="entry name" value="BPD_transp_1"/>
    <property type="match status" value="1"/>
</dbReference>
<dbReference type="SUPFAM" id="SSF161098">
    <property type="entry name" value="MetI-like"/>
    <property type="match status" value="1"/>
</dbReference>
<dbReference type="GO" id="GO:0015031">
    <property type="term" value="P:protein transport"/>
    <property type="evidence" value="ECO:0007669"/>
    <property type="project" value="UniProtKB-KW"/>
</dbReference>
<dbReference type="InterPro" id="IPR000515">
    <property type="entry name" value="MetI-like"/>
</dbReference>
<accession>A0A1K2H610</accession>
<feature type="domain" description="ABC transmembrane type-1" evidence="8">
    <location>
        <begin position="20"/>
        <end position="213"/>
    </location>
</feature>
<reference evidence="9 10" key="1">
    <citation type="submission" date="2016-11" db="EMBL/GenBank/DDBJ databases">
        <authorList>
            <person name="Jaros S."/>
            <person name="Januszkiewicz K."/>
            <person name="Wedrychowicz H."/>
        </authorList>
    </citation>
    <scope>NUCLEOTIDE SEQUENCE [LARGE SCALE GENOMIC DNA]</scope>
    <source>
        <strain evidence="9 10">DSM 22330</strain>
    </source>
</reference>